<name>A0ABU5QJ63_9BACT</name>
<keyword evidence="3" id="KW-1185">Reference proteome</keyword>
<organism evidence="2 3">
    <name type="scientific">Arcicella aquatica</name>
    <dbReference type="NCBI Taxonomy" id="217141"/>
    <lineage>
        <taxon>Bacteria</taxon>
        <taxon>Pseudomonadati</taxon>
        <taxon>Bacteroidota</taxon>
        <taxon>Cytophagia</taxon>
        <taxon>Cytophagales</taxon>
        <taxon>Flectobacillaceae</taxon>
        <taxon>Arcicella</taxon>
    </lineage>
</organism>
<feature type="chain" id="PRO_5045686712" description="Lipocalin-like domain-containing protein" evidence="1">
    <location>
        <begin position="20"/>
        <end position="142"/>
    </location>
</feature>
<keyword evidence="1" id="KW-0732">Signal</keyword>
<comment type="caution">
    <text evidence="2">The sequence shown here is derived from an EMBL/GenBank/DDBJ whole genome shotgun (WGS) entry which is preliminary data.</text>
</comment>
<evidence type="ECO:0008006" key="4">
    <source>
        <dbReference type="Google" id="ProtNLM"/>
    </source>
</evidence>
<dbReference type="EMBL" id="JAYFUL010000005">
    <property type="protein sequence ID" value="MEA5257073.1"/>
    <property type="molecule type" value="Genomic_DNA"/>
</dbReference>
<evidence type="ECO:0000256" key="1">
    <source>
        <dbReference type="SAM" id="SignalP"/>
    </source>
</evidence>
<dbReference type="PROSITE" id="PS51257">
    <property type="entry name" value="PROKAR_LIPOPROTEIN"/>
    <property type="match status" value="1"/>
</dbReference>
<gene>
    <name evidence="2" type="ORF">VB264_04695</name>
</gene>
<sequence length="142" mass="15890">MKKILVLMILCFFSLISCKSDIATEPKSIVGKWIATGQMQTKNTDGGWSDWYVPQTLVAVPVSIWEFTSDGRFLRDGKAGGTCCFAGNKYLVSGNKISFTELASPCAAVFCMNCNNWSFEFTNKDTLVLKECFSRSKFYKTQ</sequence>
<dbReference type="Proteomes" id="UP001304671">
    <property type="component" value="Unassembled WGS sequence"/>
</dbReference>
<dbReference type="RefSeq" id="WP_323247196.1">
    <property type="nucleotide sequence ID" value="NZ_JAYFUL010000005.1"/>
</dbReference>
<reference evidence="2 3" key="1">
    <citation type="submission" date="2023-12" db="EMBL/GenBank/DDBJ databases">
        <title>Novel species of the genus Arcicella isolated from rivers.</title>
        <authorList>
            <person name="Lu H."/>
        </authorList>
    </citation>
    <scope>NUCLEOTIDE SEQUENCE [LARGE SCALE GENOMIC DNA]</scope>
    <source>
        <strain evidence="2 3">LMG 21963</strain>
    </source>
</reference>
<evidence type="ECO:0000313" key="3">
    <source>
        <dbReference type="Proteomes" id="UP001304671"/>
    </source>
</evidence>
<evidence type="ECO:0000313" key="2">
    <source>
        <dbReference type="EMBL" id="MEA5257073.1"/>
    </source>
</evidence>
<accession>A0ABU5QJ63</accession>
<feature type="signal peptide" evidence="1">
    <location>
        <begin position="1"/>
        <end position="19"/>
    </location>
</feature>
<protein>
    <recommendedName>
        <fullName evidence="4">Lipocalin-like domain-containing protein</fullName>
    </recommendedName>
</protein>
<proteinExistence type="predicted"/>